<reference evidence="1" key="1">
    <citation type="submission" date="2021-02" db="EMBL/GenBank/DDBJ databases">
        <authorList>
            <person name="Nowell W R."/>
        </authorList>
    </citation>
    <scope>NUCLEOTIDE SEQUENCE</scope>
</reference>
<dbReference type="GO" id="GO:0005096">
    <property type="term" value="F:GTPase activator activity"/>
    <property type="evidence" value="ECO:0007669"/>
    <property type="project" value="InterPro"/>
</dbReference>
<dbReference type="PANTHER" id="PTHR24113:SF16">
    <property type="match status" value="1"/>
</dbReference>
<dbReference type="SMART" id="SM00368">
    <property type="entry name" value="LRR_RI"/>
    <property type="match status" value="3"/>
</dbReference>
<feature type="non-terminal residue" evidence="1">
    <location>
        <position position="1"/>
    </location>
</feature>
<dbReference type="InterPro" id="IPR001611">
    <property type="entry name" value="Leu-rich_rpt"/>
</dbReference>
<dbReference type="PANTHER" id="PTHR24113">
    <property type="entry name" value="RAN GTPASE-ACTIVATING PROTEIN 1"/>
    <property type="match status" value="1"/>
</dbReference>
<gene>
    <name evidence="1" type="ORF">SRO942_LOCUS50986</name>
</gene>
<dbReference type="SUPFAM" id="SSF52047">
    <property type="entry name" value="RNI-like"/>
    <property type="match status" value="1"/>
</dbReference>
<evidence type="ECO:0000313" key="1">
    <source>
        <dbReference type="EMBL" id="CAF4676848.1"/>
    </source>
</evidence>
<dbReference type="Gene3D" id="3.80.10.10">
    <property type="entry name" value="Ribonuclease Inhibitor"/>
    <property type="match status" value="2"/>
</dbReference>
<dbReference type="InterPro" id="IPR032675">
    <property type="entry name" value="LRR_dom_sf"/>
</dbReference>
<comment type="caution">
    <text evidence="1">The sequence shown here is derived from an EMBL/GenBank/DDBJ whole genome shotgun (WGS) entry which is preliminary data.</text>
</comment>
<sequence length="138" mass="15228">DSLISDTKVKALWLKRNPILAAGAVHVSKMLSLNKYLQILDLANTGLLDDGCETLFNGLKSNQTLKHLYIDTNGLTVRSGQIIRAHFELGYNHLETLYLSCNRMGNRGTEEIAEGLKHDKYLKRLSLASNCVGADAAN</sequence>
<dbReference type="EMBL" id="CAJOBC010152401">
    <property type="protein sequence ID" value="CAF4676848.1"/>
    <property type="molecule type" value="Genomic_DNA"/>
</dbReference>
<feature type="non-terminal residue" evidence="1">
    <location>
        <position position="138"/>
    </location>
</feature>
<dbReference type="Proteomes" id="UP000681722">
    <property type="component" value="Unassembled WGS sequence"/>
</dbReference>
<evidence type="ECO:0000313" key="2">
    <source>
        <dbReference type="Proteomes" id="UP000681722"/>
    </source>
</evidence>
<protein>
    <submittedName>
        <fullName evidence="1">Uncharacterized protein</fullName>
    </submittedName>
</protein>
<dbReference type="AlphaFoldDB" id="A0A8S3A1Q1"/>
<organism evidence="1 2">
    <name type="scientific">Didymodactylos carnosus</name>
    <dbReference type="NCBI Taxonomy" id="1234261"/>
    <lineage>
        <taxon>Eukaryota</taxon>
        <taxon>Metazoa</taxon>
        <taxon>Spiralia</taxon>
        <taxon>Gnathifera</taxon>
        <taxon>Rotifera</taxon>
        <taxon>Eurotatoria</taxon>
        <taxon>Bdelloidea</taxon>
        <taxon>Philodinida</taxon>
        <taxon>Philodinidae</taxon>
        <taxon>Didymodactylos</taxon>
    </lineage>
</organism>
<name>A0A8S3A1Q1_9BILA</name>
<dbReference type="Pfam" id="PF13516">
    <property type="entry name" value="LRR_6"/>
    <property type="match status" value="2"/>
</dbReference>
<dbReference type="OrthoDB" id="10034042at2759"/>
<dbReference type="InterPro" id="IPR027038">
    <property type="entry name" value="RanGap"/>
</dbReference>
<accession>A0A8S3A1Q1</accession>
<proteinExistence type="predicted"/>